<keyword evidence="2" id="KW-1185">Reference proteome</keyword>
<proteinExistence type="predicted"/>
<reference evidence="1 2" key="1">
    <citation type="submission" date="2018-03" db="EMBL/GenBank/DDBJ databases">
        <title>The draft genome of Mesorhizobium sp. 6GN-30.</title>
        <authorList>
            <person name="Liu L."/>
            <person name="Li L."/>
            <person name="Wang T."/>
            <person name="Zhang X."/>
            <person name="Liang L."/>
        </authorList>
    </citation>
    <scope>NUCLEOTIDE SEQUENCE [LARGE SCALE GENOMIC DNA]</scope>
    <source>
        <strain evidence="1 2">6GN30</strain>
    </source>
</reference>
<dbReference type="AlphaFoldDB" id="A0A2P7S078"/>
<evidence type="ECO:0000313" key="1">
    <source>
        <dbReference type="EMBL" id="PSJ55854.1"/>
    </source>
</evidence>
<accession>A0A2P7S078</accession>
<dbReference type="EMBL" id="PXYK01000025">
    <property type="protein sequence ID" value="PSJ55854.1"/>
    <property type="molecule type" value="Genomic_DNA"/>
</dbReference>
<sequence length="703" mass="75417">MRPKLAFAARDFPTRAALAAALAGGLVPEVGQTYTAGGFRYAGASGAAALPDLPGLLPDGDVYPQHFGALADLAYTLRNDLPLDASSAERRRGFVRTGGTNDRAAFEAADAHAFARRVPLMLDGDYFIDGEIRPKARWIAKQRFASTLWCRHSWNGVANQYIESGMVLLEPGSGLIGIRFIDQWAATSVKPNKGRGMGCFGTAVRVGEFGTVAEQPLRKNIDLDVLFCRAARLAGEQPSQANLMVTYMGHVEDCRVDVGVFGATNVGTNILLLCHFGFKYDPRADGFDDRNNPSKTDARMLETYHPSNFDITFLSELDNADGWGLLRPYDLASTGAMRVGPVRTRGLPTGGAVSCGDYCDMLTVERQKGTIGKGIRLGFIHATGCRLSNRNDEARFGGFYVKGIGTVSGSGFVYDGTDMKLRSQLEWDIKCEGMHLEMEADAAEGKSYPPMKPSAVRGVWLNGCLGSIDLGKISTFGATRAVEVEYSNCDLVYDYVAGDGVLMYEFSKGGRILGSSTMRRGDDAEDGSQASARKTAVTVIGRTLATKTTQDIQAGATVIPIKAFDAGPEGRADDVYVGDPISIGDETVIARALIQNGVSYLVTTPLAAPVRSGTPVIVDQRARLERFVGTFDSAGEGMVLVNADVLDADLSRVKWEGRYAATLKRDSYLQLVEGPPAPLSLSAASGKVIAVDRTSRVDEPGAR</sequence>
<comment type="caution">
    <text evidence="1">The sequence shown here is derived from an EMBL/GenBank/DDBJ whole genome shotgun (WGS) entry which is preliminary data.</text>
</comment>
<name>A0A2P7S078_9HYPH</name>
<evidence type="ECO:0000313" key="2">
    <source>
        <dbReference type="Proteomes" id="UP000241229"/>
    </source>
</evidence>
<protein>
    <submittedName>
        <fullName evidence="1">Uncharacterized protein</fullName>
    </submittedName>
</protein>
<gene>
    <name evidence="1" type="ORF">C7I84_22345</name>
</gene>
<dbReference type="Proteomes" id="UP000241229">
    <property type="component" value="Unassembled WGS sequence"/>
</dbReference>
<organism evidence="1 2">
    <name type="scientific">Kumtagia ephedrae</name>
    <dbReference type="NCBI Taxonomy" id="2116701"/>
    <lineage>
        <taxon>Bacteria</taxon>
        <taxon>Pseudomonadati</taxon>
        <taxon>Pseudomonadota</taxon>
        <taxon>Alphaproteobacteria</taxon>
        <taxon>Hyphomicrobiales</taxon>
        <taxon>Phyllobacteriaceae</taxon>
        <taxon>Kumtagia</taxon>
    </lineage>
</organism>